<dbReference type="Proteomes" id="UP000799777">
    <property type="component" value="Unassembled WGS sequence"/>
</dbReference>
<evidence type="ECO:0000313" key="3">
    <source>
        <dbReference type="EMBL" id="KAF2029456.1"/>
    </source>
</evidence>
<accession>A0A9P4H753</accession>
<evidence type="ECO:0000313" key="4">
    <source>
        <dbReference type="Proteomes" id="UP000799777"/>
    </source>
</evidence>
<comment type="caution">
    <text evidence="3">The sequence shown here is derived from an EMBL/GenBank/DDBJ whole genome shotgun (WGS) entry which is preliminary data.</text>
</comment>
<dbReference type="PANTHER" id="PTHR38049">
    <property type="entry name" value="RICIN B LECTIN DOMAIN-CONTAINING PROTEIN"/>
    <property type="match status" value="1"/>
</dbReference>
<evidence type="ECO:0000256" key="1">
    <source>
        <dbReference type="SAM" id="MobiDB-lite"/>
    </source>
</evidence>
<sequence>MALPLGIFLGGCVVAIPVVTGIAQGVEHQKKQNEEAANESRMWKFNCLVSCDADDEIANEELNNAILVVRHDKVWVVPRDKDNKPIPPEDGITDPLHAFAGFYIQYPDENRFPPERGLVSTISEDPPVLNWIYCDKETYELRYANRTGSIVHHIGVWDWNEDETRLTFDGWEGFMAIDEWAGEEEGPTTPWGREGLRWAVYFDKDDNGLKGRPQGRDMFEISLTRRIQSAEEQLKQNEAAEKKMQVKSRGGLSTQFSAPAKERDERWEKKYGDDAKKRLEKEIAEARERLERQKREEEEKEGTIWQGSREGGDGSGSPSESPR</sequence>
<keyword evidence="2" id="KW-0732">Signal</keyword>
<reference evidence="3" key="1">
    <citation type="journal article" date="2020" name="Stud. Mycol.">
        <title>101 Dothideomycetes genomes: a test case for predicting lifestyles and emergence of pathogens.</title>
        <authorList>
            <person name="Haridas S."/>
            <person name="Albert R."/>
            <person name="Binder M."/>
            <person name="Bloem J."/>
            <person name="Labutti K."/>
            <person name="Salamov A."/>
            <person name="Andreopoulos B."/>
            <person name="Baker S."/>
            <person name="Barry K."/>
            <person name="Bills G."/>
            <person name="Bluhm B."/>
            <person name="Cannon C."/>
            <person name="Castanera R."/>
            <person name="Culley D."/>
            <person name="Daum C."/>
            <person name="Ezra D."/>
            <person name="Gonzalez J."/>
            <person name="Henrissat B."/>
            <person name="Kuo A."/>
            <person name="Liang C."/>
            <person name="Lipzen A."/>
            <person name="Lutzoni F."/>
            <person name="Magnuson J."/>
            <person name="Mondo S."/>
            <person name="Nolan M."/>
            <person name="Ohm R."/>
            <person name="Pangilinan J."/>
            <person name="Park H.-J."/>
            <person name="Ramirez L."/>
            <person name="Alfaro M."/>
            <person name="Sun H."/>
            <person name="Tritt A."/>
            <person name="Yoshinaga Y."/>
            <person name="Zwiers L.-H."/>
            <person name="Turgeon B."/>
            <person name="Goodwin S."/>
            <person name="Spatafora J."/>
            <person name="Crous P."/>
            <person name="Grigoriev I."/>
        </authorList>
    </citation>
    <scope>NUCLEOTIDE SEQUENCE</scope>
    <source>
        <strain evidence="3">CBS 110217</strain>
    </source>
</reference>
<protein>
    <submittedName>
        <fullName evidence="3">Uncharacterized protein</fullName>
    </submittedName>
</protein>
<dbReference type="EMBL" id="ML978200">
    <property type="protein sequence ID" value="KAF2029456.1"/>
    <property type="molecule type" value="Genomic_DNA"/>
</dbReference>
<feature type="chain" id="PRO_5040377123" evidence="2">
    <location>
        <begin position="16"/>
        <end position="323"/>
    </location>
</feature>
<proteinExistence type="predicted"/>
<gene>
    <name evidence="3" type="ORF">EK21DRAFT_67557</name>
</gene>
<feature type="region of interest" description="Disordered" evidence="1">
    <location>
        <begin position="238"/>
        <end position="323"/>
    </location>
</feature>
<feature type="compositionally biased region" description="Basic and acidic residues" evidence="1">
    <location>
        <begin position="260"/>
        <end position="297"/>
    </location>
</feature>
<dbReference type="PANTHER" id="PTHR38049:SF1">
    <property type="entry name" value="PROTEIN KINASE DOMAIN-CONTAINING PROTEIN"/>
    <property type="match status" value="1"/>
</dbReference>
<dbReference type="OrthoDB" id="3928002at2759"/>
<organism evidence="3 4">
    <name type="scientific">Setomelanomma holmii</name>
    <dbReference type="NCBI Taxonomy" id="210430"/>
    <lineage>
        <taxon>Eukaryota</taxon>
        <taxon>Fungi</taxon>
        <taxon>Dikarya</taxon>
        <taxon>Ascomycota</taxon>
        <taxon>Pezizomycotina</taxon>
        <taxon>Dothideomycetes</taxon>
        <taxon>Pleosporomycetidae</taxon>
        <taxon>Pleosporales</taxon>
        <taxon>Pleosporineae</taxon>
        <taxon>Phaeosphaeriaceae</taxon>
        <taxon>Setomelanomma</taxon>
    </lineage>
</organism>
<feature type="signal peptide" evidence="2">
    <location>
        <begin position="1"/>
        <end position="15"/>
    </location>
</feature>
<evidence type="ECO:0000256" key="2">
    <source>
        <dbReference type="SAM" id="SignalP"/>
    </source>
</evidence>
<keyword evidence="4" id="KW-1185">Reference proteome</keyword>
<name>A0A9P4H753_9PLEO</name>
<dbReference type="AlphaFoldDB" id="A0A9P4H753"/>